<gene>
    <name evidence="1" type="ORF">PoB_001554500</name>
</gene>
<comment type="caution">
    <text evidence="1">The sequence shown here is derived from an EMBL/GenBank/DDBJ whole genome shotgun (WGS) entry which is preliminary data.</text>
</comment>
<protein>
    <submittedName>
        <fullName evidence="1">Uncharacterized protein</fullName>
    </submittedName>
</protein>
<evidence type="ECO:0000313" key="2">
    <source>
        <dbReference type="Proteomes" id="UP000735302"/>
    </source>
</evidence>
<organism evidence="1 2">
    <name type="scientific">Plakobranchus ocellatus</name>
    <dbReference type="NCBI Taxonomy" id="259542"/>
    <lineage>
        <taxon>Eukaryota</taxon>
        <taxon>Metazoa</taxon>
        <taxon>Spiralia</taxon>
        <taxon>Lophotrochozoa</taxon>
        <taxon>Mollusca</taxon>
        <taxon>Gastropoda</taxon>
        <taxon>Heterobranchia</taxon>
        <taxon>Euthyneura</taxon>
        <taxon>Panpulmonata</taxon>
        <taxon>Sacoglossa</taxon>
        <taxon>Placobranchoidea</taxon>
        <taxon>Plakobranchidae</taxon>
        <taxon>Plakobranchus</taxon>
    </lineage>
</organism>
<accession>A0AAV3Z1L1</accession>
<dbReference type="Proteomes" id="UP000735302">
    <property type="component" value="Unassembled WGS sequence"/>
</dbReference>
<keyword evidence="2" id="KW-1185">Reference proteome</keyword>
<sequence>MDIGQAGKEHYKELSHEMKSGTMHMVPLGISFIIQAVYDPLPSNANLVQWGMNMPTMPRQADHRIFFAVPAK</sequence>
<evidence type="ECO:0000313" key="1">
    <source>
        <dbReference type="EMBL" id="GFN89039.1"/>
    </source>
</evidence>
<name>A0AAV3Z1L1_9GAST</name>
<reference evidence="1 2" key="1">
    <citation type="journal article" date="2021" name="Elife">
        <title>Chloroplast acquisition without the gene transfer in kleptoplastic sea slugs, Plakobranchus ocellatus.</title>
        <authorList>
            <person name="Maeda T."/>
            <person name="Takahashi S."/>
            <person name="Yoshida T."/>
            <person name="Shimamura S."/>
            <person name="Takaki Y."/>
            <person name="Nagai Y."/>
            <person name="Toyoda A."/>
            <person name="Suzuki Y."/>
            <person name="Arimoto A."/>
            <person name="Ishii H."/>
            <person name="Satoh N."/>
            <person name="Nishiyama T."/>
            <person name="Hasebe M."/>
            <person name="Maruyama T."/>
            <person name="Minagawa J."/>
            <person name="Obokata J."/>
            <person name="Shigenobu S."/>
        </authorList>
    </citation>
    <scope>NUCLEOTIDE SEQUENCE [LARGE SCALE GENOMIC DNA]</scope>
</reference>
<proteinExistence type="predicted"/>
<dbReference type="AlphaFoldDB" id="A0AAV3Z1L1"/>
<dbReference type="EMBL" id="BLXT01001916">
    <property type="protein sequence ID" value="GFN89039.1"/>
    <property type="molecule type" value="Genomic_DNA"/>
</dbReference>